<organism evidence="1 2">
    <name type="scientific">Vescimonas coprocola</name>
    <dbReference type="NCBI Taxonomy" id="2714355"/>
    <lineage>
        <taxon>Bacteria</taxon>
        <taxon>Bacillati</taxon>
        <taxon>Bacillota</taxon>
        <taxon>Clostridia</taxon>
        <taxon>Eubacteriales</taxon>
        <taxon>Oscillospiraceae</taxon>
        <taxon>Vescimonas</taxon>
    </lineage>
</organism>
<gene>
    <name evidence="1" type="ORF">MM50RIKEN_17860</name>
</gene>
<accession>A0A810QBU9</accession>
<proteinExistence type="predicted"/>
<protein>
    <submittedName>
        <fullName evidence="1">Uncharacterized protein</fullName>
    </submittedName>
</protein>
<name>A0A810QBU9_9FIRM</name>
<dbReference type="RefSeq" id="WP_213540644.1">
    <property type="nucleotide sequence ID" value="NZ_AP023418.1"/>
</dbReference>
<dbReference type="EMBL" id="AP023418">
    <property type="protein sequence ID" value="BCK82023.1"/>
    <property type="molecule type" value="Genomic_DNA"/>
</dbReference>
<dbReference type="KEGG" id="vcop:MM50RIKEN_17860"/>
<evidence type="ECO:0000313" key="2">
    <source>
        <dbReference type="Proteomes" id="UP000681035"/>
    </source>
</evidence>
<keyword evidence="2" id="KW-1185">Reference proteome</keyword>
<sequence length="129" mass="14329">MKQHPLQTAGRVRLPYTRRRSDARCVTSLSQLPDVPELKAYGPDFFAGHALLLVSDTTASGSLRPTLHTADIADGHGTVRLQRPLPARNQCVTQDMATWLLWAEVPAFWADLSWAVANPALPPERLSRY</sequence>
<evidence type="ECO:0000313" key="1">
    <source>
        <dbReference type="EMBL" id="BCK82023.1"/>
    </source>
</evidence>
<dbReference type="AlphaFoldDB" id="A0A810QBU9"/>
<reference evidence="1" key="1">
    <citation type="submission" date="2020-09" db="EMBL/GenBank/DDBJ databases">
        <title>New species isolated from human feces.</title>
        <authorList>
            <person name="Kitahara M."/>
            <person name="Shigeno Y."/>
            <person name="Shime M."/>
            <person name="Matsumoto Y."/>
            <person name="Nakamura S."/>
            <person name="Motooka D."/>
            <person name="Fukuoka S."/>
            <person name="Nishikawa H."/>
            <person name="Benno Y."/>
        </authorList>
    </citation>
    <scope>NUCLEOTIDE SEQUENCE</scope>
    <source>
        <strain evidence="1">MM50</strain>
    </source>
</reference>
<dbReference type="Proteomes" id="UP000681035">
    <property type="component" value="Chromosome"/>
</dbReference>